<dbReference type="GO" id="GO:0008233">
    <property type="term" value="F:peptidase activity"/>
    <property type="evidence" value="ECO:0007669"/>
    <property type="project" value="UniProtKB-KW"/>
</dbReference>
<name>A0ABV3WZS4_9HYPH</name>
<protein>
    <submittedName>
        <fullName evidence="4">TIGR02281 family clan AA aspartic protease</fullName>
    </submittedName>
</protein>
<dbReference type="CDD" id="cd05483">
    <property type="entry name" value="retropepsin_like_bacteria"/>
    <property type="match status" value="1"/>
</dbReference>
<dbReference type="Proteomes" id="UP001559025">
    <property type="component" value="Unassembled WGS sequence"/>
</dbReference>
<dbReference type="RefSeq" id="WP_368804536.1">
    <property type="nucleotide sequence ID" value="NZ_JAZHFV010000006.1"/>
</dbReference>
<keyword evidence="1" id="KW-0378">Hydrolase</keyword>
<reference evidence="4 5" key="1">
    <citation type="submission" date="2024-01" db="EMBL/GenBank/DDBJ databases">
        <title>New evidence supports the origin of RcGTA from prophage.</title>
        <authorList>
            <person name="Xu Y."/>
            <person name="Liu B."/>
            <person name="Chen F."/>
        </authorList>
    </citation>
    <scope>NUCLEOTIDE SEQUENCE [LARGE SCALE GENOMIC DNA]</scope>
    <source>
        <strain evidence="4 5">CBW1107-2</strain>
    </source>
</reference>
<dbReference type="EMBL" id="JAZHFV010000006">
    <property type="protein sequence ID" value="MEX4009658.1"/>
    <property type="molecule type" value="Genomic_DNA"/>
</dbReference>
<keyword evidence="5" id="KW-1185">Reference proteome</keyword>
<keyword evidence="2" id="KW-0812">Transmembrane</keyword>
<gene>
    <name evidence="4" type="ORF">V1479_20275</name>
</gene>
<accession>A0ABV3WZS4</accession>
<dbReference type="NCBIfam" id="TIGR02281">
    <property type="entry name" value="clan_AA_DTGA"/>
    <property type="match status" value="1"/>
</dbReference>
<organism evidence="4 5">
    <name type="scientific">Neoaquamicrobium sediminum</name>
    <dbReference type="NCBI Taxonomy" id="1849104"/>
    <lineage>
        <taxon>Bacteria</taxon>
        <taxon>Pseudomonadati</taxon>
        <taxon>Pseudomonadota</taxon>
        <taxon>Alphaproteobacteria</taxon>
        <taxon>Hyphomicrobiales</taxon>
        <taxon>Phyllobacteriaceae</taxon>
        <taxon>Neoaquamicrobium</taxon>
    </lineage>
</organism>
<keyword evidence="2" id="KW-1133">Transmembrane helix</keyword>
<evidence type="ECO:0000259" key="3">
    <source>
        <dbReference type="PROSITE" id="PS50175"/>
    </source>
</evidence>
<dbReference type="PROSITE" id="PS50175">
    <property type="entry name" value="ASP_PROT_RETROV"/>
    <property type="match status" value="1"/>
</dbReference>
<sequence length="236" mass="25242">MKGDRLLWIVLGVLAVGLILLLASGDSGTVFGFEDEAFARTLYLGVLGAVIAAGIVGSGIRLSHAVRTGAIWLLIILLLMGGYQYRYELQDIASRVTAGLVPGSPLSVSDADGRAAVMLDRLSNGHFEVRAQIDGTPVMTMVDTGATSTVLTYDDASRAGYEPDTLSFTIPIMTANGEARAARVVADEIRIGDIVRNRVPVMVAERGRLDRSLLGMNFIGTLSGFDMRGERLILRD</sequence>
<dbReference type="InterPro" id="IPR021109">
    <property type="entry name" value="Peptidase_aspartic_dom_sf"/>
</dbReference>
<dbReference type="InterPro" id="IPR011969">
    <property type="entry name" value="Clan_AA_Asp_peptidase_C"/>
</dbReference>
<dbReference type="InterPro" id="IPR001995">
    <property type="entry name" value="Peptidase_A2_cat"/>
</dbReference>
<comment type="caution">
    <text evidence="4">The sequence shown here is derived from an EMBL/GenBank/DDBJ whole genome shotgun (WGS) entry which is preliminary data.</text>
</comment>
<dbReference type="SUPFAM" id="SSF50630">
    <property type="entry name" value="Acid proteases"/>
    <property type="match status" value="1"/>
</dbReference>
<evidence type="ECO:0000256" key="2">
    <source>
        <dbReference type="SAM" id="Phobius"/>
    </source>
</evidence>
<dbReference type="Pfam" id="PF13650">
    <property type="entry name" value="Asp_protease_2"/>
    <property type="match status" value="1"/>
</dbReference>
<feature type="transmembrane region" description="Helical" evidence="2">
    <location>
        <begin position="69"/>
        <end position="85"/>
    </location>
</feature>
<keyword evidence="4" id="KW-0645">Protease</keyword>
<evidence type="ECO:0000313" key="5">
    <source>
        <dbReference type="Proteomes" id="UP001559025"/>
    </source>
</evidence>
<keyword evidence="2" id="KW-0472">Membrane</keyword>
<evidence type="ECO:0000256" key="1">
    <source>
        <dbReference type="ARBA" id="ARBA00022801"/>
    </source>
</evidence>
<dbReference type="Gene3D" id="2.40.70.10">
    <property type="entry name" value="Acid Proteases"/>
    <property type="match status" value="1"/>
</dbReference>
<feature type="domain" description="Peptidase A2" evidence="3">
    <location>
        <begin position="138"/>
        <end position="218"/>
    </location>
</feature>
<evidence type="ECO:0000313" key="4">
    <source>
        <dbReference type="EMBL" id="MEX4009658.1"/>
    </source>
</evidence>
<dbReference type="InterPro" id="IPR034122">
    <property type="entry name" value="Retropepsin-like_bacterial"/>
</dbReference>
<feature type="transmembrane region" description="Helical" evidence="2">
    <location>
        <begin position="42"/>
        <end position="62"/>
    </location>
</feature>
<proteinExistence type="predicted"/>
<dbReference type="GO" id="GO:0006508">
    <property type="term" value="P:proteolysis"/>
    <property type="evidence" value="ECO:0007669"/>
    <property type="project" value="UniProtKB-KW"/>
</dbReference>